<feature type="transmembrane region" description="Helical" evidence="1">
    <location>
        <begin position="68"/>
        <end position="87"/>
    </location>
</feature>
<feature type="transmembrane region" description="Helical" evidence="1">
    <location>
        <begin position="107"/>
        <end position="126"/>
    </location>
</feature>
<feature type="transmembrane region" description="Helical" evidence="1">
    <location>
        <begin position="24"/>
        <end position="48"/>
    </location>
</feature>
<sequence length="255" mass="28169">MVSNSTEAFGLIDGVLALPERFSMEYWLCGAWVAGFLFGIVSIAYNCWKRPSDELSVLRRTISTLARLMFWIVVLATPLAFNAFSLGHPLVRDATTFATKGLGVGSMSWNFGVGRPISVVVFGAALGATASVHPAMRWALVLLLVAQVCLDTLACGQFHLRLECIESGKCLYVPGYDKYGMFLLWARELAALVLDVWALLILGHIFVMHGCATNLYTPRQLSQAHDSLAALNYNFEKFGLLPTAELERRKMDRSI</sequence>
<name>A0A7S2BL85_9STRA</name>
<keyword evidence="1" id="KW-1133">Transmembrane helix</keyword>
<feature type="transmembrane region" description="Helical" evidence="1">
    <location>
        <begin position="189"/>
        <end position="212"/>
    </location>
</feature>
<keyword evidence="1" id="KW-0472">Membrane</keyword>
<keyword evidence="1" id="KW-0812">Transmembrane</keyword>
<reference evidence="2" key="1">
    <citation type="submission" date="2021-01" db="EMBL/GenBank/DDBJ databases">
        <authorList>
            <person name="Corre E."/>
            <person name="Pelletier E."/>
            <person name="Niang G."/>
            <person name="Scheremetjew M."/>
            <person name="Finn R."/>
            <person name="Kale V."/>
            <person name="Holt S."/>
            <person name="Cochrane G."/>
            <person name="Meng A."/>
            <person name="Brown T."/>
            <person name="Cohen L."/>
        </authorList>
    </citation>
    <scope>NUCLEOTIDE SEQUENCE</scope>
    <source>
        <strain evidence="2">RCC1693</strain>
    </source>
</reference>
<evidence type="ECO:0000313" key="2">
    <source>
        <dbReference type="EMBL" id="CAD9400282.1"/>
    </source>
</evidence>
<gene>
    <name evidence="2" type="ORF">FPAR1323_LOCUS4755</name>
</gene>
<protein>
    <submittedName>
        <fullName evidence="2">Uncharacterized protein</fullName>
    </submittedName>
</protein>
<evidence type="ECO:0000256" key="1">
    <source>
        <dbReference type="SAM" id="Phobius"/>
    </source>
</evidence>
<proteinExistence type="predicted"/>
<organism evidence="2">
    <name type="scientific">Florenciella parvula</name>
    <dbReference type="NCBI Taxonomy" id="236787"/>
    <lineage>
        <taxon>Eukaryota</taxon>
        <taxon>Sar</taxon>
        <taxon>Stramenopiles</taxon>
        <taxon>Ochrophyta</taxon>
        <taxon>Dictyochophyceae</taxon>
        <taxon>Florenciellales</taxon>
        <taxon>Florenciella</taxon>
    </lineage>
</organism>
<feature type="transmembrane region" description="Helical" evidence="1">
    <location>
        <begin position="138"/>
        <end position="159"/>
    </location>
</feature>
<accession>A0A7S2BL85</accession>
<dbReference type="EMBL" id="HBGT01008739">
    <property type="protein sequence ID" value="CAD9400282.1"/>
    <property type="molecule type" value="Transcribed_RNA"/>
</dbReference>
<dbReference type="AlphaFoldDB" id="A0A7S2BL85"/>